<reference evidence="5" key="1">
    <citation type="submission" date="2020-05" db="EMBL/GenBank/DDBJ databases">
        <title>WGS assembly of Panicum virgatum.</title>
        <authorList>
            <person name="Lovell J.T."/>
            <person name="Jenkins J."/>
            <person name="Shu S."/>
            <person name="Juenger T.E."/>
            <person name="Schmutz J."/>
        </authorList>
    </citation>
    <scope>NUCLEOTIDE SEQUENCE</scope>
    <source>
        <strain evidence="5">AP13</strain>
    </source>
</reference>
<keyword evidence="1" id="KW-0863">Zinc-finger</keyword>
<protein>
    <recommendedName>
        <fullName evidence="4">C2H2-type domain-containing protein</fullName>
    </recommendedName>
</protein>
<dbReference type="PROSITE" id="PS00028">
    <property type="entry name" value="ZINC_FINGER_C2H2_1"/>
    <property type="match status" value="1"/>
</dbReference>
<dbReference type="GO" id="GO:0010090">
    <property type="term" value="P:trichome morphogenesis"/>
    <property type="evidence" value="ECO:0007669"/>
    <property type="project" value="InterPro"/>
</dbReference>
<evidence type="ECO:0000313" key="6">
    <source>
        <dbReference type="Proteomes" id="UP000823388"/>
    </source>
</evidence>
<dbReference type="OrthoDB" id="9442240at2759"/>
<feature type="compositionally biased region" description="Low complexity" evidence="2">
    <location>
        <begin position="238"/>
        <end position="255"/>
    </location>
</feature>
<keyword evidence="1" id="KW-0479">Metal-binding</keyword>
<keyword evidence="3" id="KW-0472">Membrane</keyword>
<dbReference type="Proteomes" id="UP000823388">
    <property type="component" value="Chromosome 9N"/>
</dbReference>
<dbReference type="PANTHER" id="PTHR46547">
    <property type="entry name" value="ZINC FINGER PROTEIN GIS"/>
    <property type="match status" value="1"/>
</dbReference>
<dbReference type="InterPro" id="IPR013087">
    <property type="entry name" value="Znf_C2H2_type"/>
</dbReference>
<sequence>MGSGSEGGSGGAAASVREPHDFSNVASSFSELPFLRSAPPRESPNSGIRIFGIDVPHSSPESKAKETTATTAAAAAAAAAPTDSSRKFECHYCCRHFPTSQALGGHQNAHKRERQHAKRVQMQSAMAAAAAAAGGAHHHHLLGYPQHRFGVAGPTVATLYPWHTTMRAPGPGGGVAIGPQVYGGAGSIAQPINGNPLTAGLGRGPSAGHGNTSMPPAGERRPVALSVFRGDESDPRASSTSLLVSPSSSSSLLLSPQGSRHPASCLKQVVCPALELLTFNAIIFDVAAPVSAALLFLSLFLWSGSRRPLLSLLLVIDPMQLQDVSFSPSCMQTRTAYKIQKILGTESSTFILHAENLCTILWSLDMQHLILLSKSPM</sequence>
<keyword evidence="6" id="KW-1185">Reference proteome</keyword>
<dbReference type="PANTHER" id="PTHR46547:SF7">
    <property type="entry name" value="ZINC FINGER PROTEIN GIS"/>
    <property type="match status" value="1"/>
</dbReference>
<keyword evidence="3" id="KW-0812">Transmembrane</keyword>
<feature type="transmembrane region" description="Helical" evidence="3">
    <location>
        <begin position="277"/>
        <end position="302"/>
    </location>
</feature>
<evidence type="ECO:0000313" key="5">
    <source>
        <dbReference type="EMBL" id="KAG2542496.1"/>
    </source>
</evidence>
<dbReference type="InterPro" id="IPR036236">
    <property type="entry name" value="Znf_C2H2_sf"/>
</dbReference>
<evidence type="ECO:0000256" key="1">
    <source>
        <dbReference type="PROSITE-ProRule" id="PRU00042"/>
    </source>
</evidence>
<feature type="region of interest" description="Disordered" evidence="2">
    <location>
        <begin position="195"/>
        <end position="255"/>
    </location>
</feature>
<evidence type="ECO:0000259" key="4">
    <source>
        <dbReference type="PROSITE" id="PS50157"/>
    </source>
</evidence>
<dbReference type="EMBL" id="CM029054">
    <property type="protein sequence ID" value="KAG2542496.1"/>
    <property type="molecule type" value="Genomic_DNA"/>
</dbReference>
<dbReference type="PROSITE" id="PS50157">
    <property type="entry name" value="ZINC_FINGER_C2H2_2"/>
    <property type="match status" value="1"/>
</dbReference>
<dbReference type="GO" id="GO:0009739">
    <property type="term" value="P:response to gibberellin"/>
    <property type="evidence" value="ECO:0007669"/>
    <property type="project" value="InterPro"/>
</dbReference>
<accession>A0A8T0N5Z3</accession>
<proteinExistence type="predicted"/>
<gene>
    <name evidence="5" type="ORF">PVAP13_9NG641400</name>
</gene>
<dbReference type="AlphaFoldDB" id="A0A8T0N5Z3"/>
<dbReference type="GO" id="GO:0008270">
    <property type="term" value="F:zinc ion binding"/>
    <property type="evidence" value="ECO:0007669"/>
    <property type="project" value="UniProtKB-KW"/>
</dbReference>
<dbReference type="GO" id="GO:0003700">
    <property type="term" value="F:DNA-binding transcription factor activity"/>
    <property type="evidence" value="ECO:0007669"/>
    <property type="project" value="InterPro"/>
</dbReference>
<dbReference type="SUPFAM" id="SSF57667">
    <property type="entry name" value="beta-beta-alpha zinc fingers"/>
    <property type="match status" value="1"/>
</dbReference>
<feature type="region of interest" description="Disordered" evidence="2">
    <location>
        <begin position="35"/>
        <end position="69"/>
    </location>
</feature>
<evidence type="ECO:0000256" key="3">
    <source>
        <dbReference type="SAM" id="Phobius"/>
    </source>
</evidence>
<organism evidence="5 6">
    <name type="scientific">Panicum virgatum</name>
    <name type="common">Blackwell switchgrass</name>
    <dbReference type="NCBI Taxonomy" id="38727"/>
    <lineage>
        <taxon>Eukaryota</taxon>
        <taxon>Viridiplantae</taxon>
        <taxon>Streptophyta</taxon>
        <taxon>Embryophyta</taxon>
        <taxon>Tracheophyta</taxon>
        <taxon>Spermatophyta</taxon>
        <taxon>Magnoliopsida</taxon>
        <taxon>Liliopsida</taxon>
        <taxon>Poales</taxon>
        <taxon>Poaceae</taxon>
        <taxon>PACMAD clade</taxon>
        <taxon>Panicoideae</taxon>
        <taxon>Panicodae</taxon>
        <taxon>Paniceae</taxon>
        <taxon>Panicinae</taxon>
        <taxon>Panicum</taxon>
        <taxon>Panicum sect. Hiantes</taxon>
    </lineage>
</organism>
<keyword evidence="1" id="KW-0862">Zinc</keyword>
<name>A0A8T0N5Z3_PANVG</name>
<feature type="domain" description="C2H2-type" evidence="4">
    <location>
        <begin position="88"/>
        <end position="115"/>
    </location>
</feature>
<dbReference type="InterPro" id="IPR044291">
    <property type="entry name" value="GIS/GIS2/ZFP8"/>
</dbReference>
<comment type="caution">
    <text evidence="5">The sequence shown here is derived from an EMBL/GenBank/DDBJ whole genome shotgun (WGS) entry which is preliminary data.</text>
</comment>
<evidence type="ECO:0000256" key="2">
    <source>
        <dbReference type="SAM" id="MobiDB-lite"/>
    </source>
</evidence>
<dbReference type="Gene3D" id="3.30.160.60">
    <property type="entry name" value="Classic Zinc Finger"/>
    <property type="match status" value="1"/>
</dbReference>
<keyword evidence="3" id="KW-1133">Transmembrane helix</keyword>